<comment type="caution">
    <text evidence="2">The sequence shown here is derived from an EMBL/GenBank/DDBJ whole genome shotgun (WGS) entry which is preliminary data.</text>
</comment>
<name>A0A3E1RGG3_9BURK</name>
<dbReference type="AlphaFoldDB" id="A0A3E1RGG3"/>
<keyword evidence="3" id="KW-1185">Reference proteome</keyword>
<dbReference type="Gene3D" id="3.30.70.60">
    <property type="match status" value="1"/>
</dbReference>
<protein>
    <recommendedName>
        <fullName evidence="4">Pilus assembly protein PilO</fullName>
    </recommendedName>
</protein>
<sequence>MTRVALQRQLRYRMDQLGITGGLGIVLLLMALAGWYTLVRTSEKDLASTQRKLQSLQQQVATKSSLPVNSALDHEEQLRVFYSGFAPTDKLPETLQRIYKAAEKQGLALETGEYARLQTGTDRLARFRVSLPVKGSFRQVLGFMDSVLQENNTVALENAVFKRDKVDDEAIEAKLVYLVYMDTQP</sequence>
<evidence type="ECO:0000313" key="2">
    <source>
        <dbReference type="EMBL" id="RFO98112.1"/>
    </source>
</evidence>
<dbReference type="Proteomes" id="UP000260665">
    <property type="component" value="Unassembled WGS sequence"/>
</dbReference>
<accession>A0A3E1RGG3</accession>
<keyword evidence="1" id="KW-1133">Transmembrane helix</keyword>
<proteinExistence type="predicted"/>
<dbReference type="OrthoDB" id="9096701at2"/>
<evidence type="ECO:0000256" key="1">
    <source>
        <dbReference type="SAM" id="Phobius"/>
    </source>
</evidence>
<keyword evidence="1" id="KW-0472">Membrane</keyword>
<dbReference type="EMBL" id="QFZK01000002">
    <property type="protein sequence ID" value="RFO98112.1"/>
    <property type="molecule type" value="Genomic_DNA"/>
</dbReference>
<dbReference type="InterPro" id="IPR014717">
    <property type="entry name" value="Transl_elong_EF1B/ribsomal_bS6"/>
</dbReference>
<dbReference type="RefSeq" id="WP_117174721.1">
    <property type="nucleotide sequence ID" value="NZ_QFZK01000002.1"/>
</dbReference>
<organism evidence="2 3">
    <name type="scientific">Rhodoferax lacus</name>
    <dbReference type="NCBI Taxonomy" id="2184758"/>
    <lineage>
        <taxon>Bacteria</taxon>
        <taxon>Pseudomonadati</taxon>
        <taxon>Pseudomonadota</taxon>
        <taxon>Betaproteobacteria</taxon>
        <taxon>Burkholderiales</taxon>
        <taxon>Comamonadaceae</taxon>
        <taxon>Rhodoferax</taxon>
    </lineage>
</organism>
<feature type="transmembrane region" description="Helical" evidence="1">
    <location>
        <begin position="17"/>
        <end position="38"/>
    </location>
</feature>
<gene>
    <name evidence="2" type="ORF">DIC66_05165</name>
</gene>
<evidence type="ECO:0000313" key="3">
    <source>
        <dbReference type="Proteomes" id="UP000260665"/>
    </source>
</evidence>
<keyword evidence="1" id="KW-0812">Transmembrane</keyword>
<evidence type="ECO:0008006" key="4">
    <source>
        <dbReference type="Google" id="ProtNLM"/>
    </source>
</evidence>
<reference evidence="2 3" key="1">
    <citation type="submission" date="2018-05" db="EMBL/GenBank/DDBJ databases">
        <title>Rhodoferax soyangensis sp.nov., isolated from an oligotrophic freshwater lake.</title>
        <authorList>
            <person name="Park M."/>
        </authorList>
    </citation>
    <scope>NUCLEOTIDE SEQUENCE [LARGE SCALE GENOMIC DNA]</scope>
    <source>
        <strain evidence="2 3">IMCC26218</strain>
    </source>
</reference>